<dbReference type="InterPro" id="IPR052210">
    <property type="entry name" value="LysM1-like"/>
</dbReference>
<keyword evidence="6" id="KW-1185">Reference proteome</keyword>
<proteinExistence type="inferred from homology"/>
<dbReference type="PANTHER" id="PTHR34997">
    <property type="entry name" value="AM15"/>
    <property type="match status" value="1"/>
</dbReference>
<sequence>MEDCVIGTATTSTKPNATSKTTTSLVATTTSGAALGPTQPGLAADCTKFHEVVLGDQSGTTETLYRISPADFAKWNPYVDADCDNLWLGYCVCSGV</sequence>
<evidence type="ECO:0000256" key="1">
    <source>
        <dbReference type="ARBA" id="ARBA00022669"/>
    </source>
</evidence>
<name>A0AA38RNV8_9PEZI</name>
<feature type="domain" description="LysM" evidence="4">
    <location>
        <begin position="48"/>
        <end position="94"/>
    </location>
</feature>
<evidence type="ECO:0000256" key="3">
    <source>
        <dbReference type="ARBA" id="ARBA00044955"/>
    </source>
</evidence>
<gene>
    <name evidence="5" type="ORF">NKR19_g4590</name>
</gene>
<comment type="similarity">
    <text evidence="3">Belongs to the secreted LysM effector family.</text>
</comment>
<dbReference type="EMBL" id="JANBVN010000058">
    <property type="protein sequence ID" value="KAJ9152217.1"/>
    <property type="molecule type" value="Genomic_DNA"/>
</dbReference>
<keyword evidence="2" id="KW-0843">Virulence</keyword>
<evidence type="ECO:0000313" key="5">
    <source>
        <dbReference type="EMBL" id="KAJ9152217.1"/>
    </source>
</evidence>
<dbReference type="AlphaFoldDB" id="A0AA38RNV8"/>
<accession>A0AA38RNV8</accession>
<organism evidence="5 6">
    <name type="scientific">Coniochaeta hoffmannii</name>
    <dbReference type="NCBI Taxonomy" id="91930"/>
    <lineage>
        <taxon>Eukaryota</taxon>
        <taxon>Fungi</taxon>
        <taxon>Dikarya</taxon>
        <taxon>Ascomycota</taxon>
        <taxon>Pezizomycotina</taxon>
        <taxon>Sordariomycetes</taxon>
        <taxon>Sordariomycetidae</taxon>
        <taxon>Coniochaetales</taxon>
        <taxon>Coniochaetaceae</taxon>
        <taxon>Coniochaeta</taxon>
    </lineage>
</organism>
<keyword evidence="1" id="KW-0147">Chitin-binding</keyword>
<dbReference type="Gene3D" id="3.10.350.10">
    <property type="entry name" value="LysM domain"/>
    <property type="match status" value="1"/>
</dbReference>
<dbReference type="PANTHER" id="PTHR34997:SF1">
    <property type="entry name" value="PEPTIDOGLYCAN-BINDING LYSIN DOMAIN"/>
    <property type="match status" value="1"/>
</dbReference>
<comment type="caution">
    <text evidence="5">The sequence shown here is derived from an EMBL/GenBank/DDBJ whole genome shotgun (WGS) entry which is preliminary data.</text>
</comment>
<evidence type="ECO:0000313" key="6">
    <source>
        <dbReference type="Proteomes" id="UP001174691"/>
    </source>
</evidence>
<dbReference type="GO" id="GO:0008061">
    <property type="term" value="F:chitin binding"/>
    <property type="evidence" value="ECO:0007669"/>
    <property type="project" value="UniProtKB-KW"/>
</dbReference>
<dbReference type="PROSITE" id="PS51782">
    <property type="entry name" value="LYSM"/>
    <property type="match status" value="1"/>
</dbReference>
<reference evidence="5" key="1">
    <citation type="submission" date="2022-07" db="EMBL/GenBank/DDBJ databases">
        <title>Fungi with potential for degradation of polypropylene.</title>
        <authorList>
            <person name="Gostincar C."/>
        </authorList>
    </citation>
    <scope>NUCLEOTIDE SEQUENCE</scope>
    <source>
        <strain evidence="5">EXF-13287</strain>
    </source>
</reference>
<dbReference type="Proteomes" id="UP001174691">
    <property type="component" value="Unassembled WGS sequence"/>
</dbReference>
<evidence type="ECO:0000259" key="4">
    <source>
        <dbReference type="PROSITE" id="PS51782"/>
    </source>
</evidence>
<protein>
    <recommendedName>
        <fullName evidence="4">LysM domain-containing protein</fullName>
    </recommendedName>
</protein>
<dbReference type="InterPro" id="IPR018392">
    <property type="entry name" value="LysM"/>
</dbReference>
<evidence type="ECO:0000256" key="2">
    <source>
        <dbReference type="ARBA" id="ARBA00023026"/>
    </source>
</evidence>
<dbReference type="InterPro" id="IPR036779">
    <property type="entry name" value="LysM_dom_sf"/>
</dbReference>